<evidence type="ECO:0000256" key="3">
    <source>
        <dbReference type="ARBA" id="ARBA00023004"/>
    </source>
</evidence>
<keyword evidence="3" id="KW-0408">Iron</keyword>
<dbReference type="Proteomes" id="UP000070263">
    <property type="component" value="Unassembled WGS sequence"/>
</dbReference>
<dbReference type="EMBL" id="LHYE01000034">
    <property type="protein sequence ID" value="KXB06706.1"/>
    <property type="molecule type" value="Genomic_DNA"/>
</dbReference>
<dbReference type="InterPro" id="IPR017900">
    <property type="entry name" value="4Fe4S_Fe_S_CS"/>
</dbReference>
<reference evidence="6 7" key="1">
    <citation type="journal article" date="2016" name="Sci. Rep.">
        <title>Metabolic traits of an uncultured archaeal lineage -MSBL1- from brine pools of the Red Sea.</title>
        <authorList>
            <person name="Mwirichia R."/>
            <person name="Alam I."/>
            <person name="Rashid M."/>
            <person name="Vinu M."/>
            <person name="Ba-Alawi W."/>
            <person name="Anthony Kamau A."/>
            <person name="Kamanda Ngugi D."/>
            <person name="Goker M."/>
            <person name="Klenk H.P."/>
            <person name="Bajic V."/>
            <person name="Stingl U."/>
        </authorList>
    </citation>
    <scope>NUCLEOTIDE SEQUENCE [LARGE SCALE GENOMIC DNA]</scope>
    <source>
        <strain evidence="6">SCGC-AAA382A20</strain>
    </source>
</reference>
<sequence>MPLPITEYLKEFFNKEWAERFFNAKTPPVEKPDRFLNFPVSIMYMKCTSCQRVEDICPVDAIGQPESGDAYPAIDKDRCIRCGRCSEICPNLISINSEVKELSK</sequence>
<evidence type="ECO:0000313" key="6">
    <source>
        <dbReference type="EMBL" id="KXB06706.1"/>
    </source>
</evidence>
<evidence type="ECO:0000259" key="5">
    <source>
        <dbReference type="PROSITE" id="PS51379"/>
    </source>
</evidence>
<gene>
    <name evidence="6" type="ORF">AKJ51_03125</name>
</gene>
<dbReference type="AlphaFoldDB" id="A0A133VJT2"/>
<dbReference type="InterPro" id="IPR017896">
    <property type="entry name" value="4Fe4S_Fe-S-bd"/>
</dbReference>
<dbReference type="Pfam" id="PF13187">
    <property type="entry name" value="Fer4_9"/>
    <property type="match status" value="1"/>
</dbReference>
<dbReference type="GO" id="GO:0051539">
    <property type="term" value="F:4 iron, 4 sulfur cluster binding"/>
    <property type="evidence" value="ECO:0007669"/>
    <property type="project" value="UniProtKB-KW"/>
</dbReference>
<keyword evidence="7" id="KW-1185">Reference proteome</keyword>
<feature type="domain" description="4Fe-4S ferredoxin-type" evidence="5">
    <location>
        <begin position="38"/>
        <end position="67"/>
    </location>
</feature>
<keyword evidence="4" id="KW-0411">Iron-sulfur</keyword>
<organism evidence="6 7">
    <name type="scientific">candidate division MSBL1 archaeon SCGC-AAA382A20</name>
    <dbReference type="NCBI Taxonomy" id="1698280"/>
    <lineage>
        <taxon>Archaea</taxon>
        <taxon>Methanobacteriati</taxon>
        <taxon>Methanobacteriota</taxon>
        <taxon>candidate division MSBL1</taxon>
    </lineage>
</organism>
<evidence type="ECO:0000313" key="7">
    <source>
        <dbReference type="Proteomes" id="UP000070263"/>
    </source>
</evidence>
<dbReference type="Gene3D" id="3.30.70.20">
    <property type="match status" value="1"/>
</dbReference>
<comment type="caution">
    <text evidence="6">The sequence shown here is derived from an EMBL/GenBank/DDBJ whole genome shotgun (WGS) entry which is preliminary data.</text>
</comment>
<evidence type="ECO:0000256" key="1">
    <source>
        <dbReference type="ARBA" id="ARBA00022485"/>
    </source>
</evidence>
<protein>
    <recommendedName>
        <fullName evidence="5">4Fe-4S ferredoxin-type domain-containing protein</fullName>
    </recommendedName>
</protein>
<dbReference type="PANTHER" id="PTHR24960">
    <property type="entry name" value="PHOTOSYSTEM I IRON-SULFUR CENTER-RELATED"/>
    <property type="match status" value="1"/>
</dbReference>
<dbReference type="GO" id="GO:0016491">
    <property type="term" value="F:oxidoreductase activity"/>
    <property type="evidence" value="ECO:0007669"/>
    <property type="project" value="UniProtKB-ARBA"/>
</dbReference>
<keyword evidence="1" id="KW-0004">4Fe-4S</keyword>
<feature type="domain" description="4Fe-4S ferredoxin-type" evidence="5">
    <location>
        <begin position="70"/>
        <end position="98"/>
    </location>
</feature>
<dbReference type="GO" id="GO:0046872">
    <property type="term" value="F:metal ion binding"/>
    <property type="evidence" value="ECO:0007669"/>
    <property type="project" value="UniProtKB-KW"/>
</dbReference>
<dbReference type="PANTHER" id="PTHR24960:SF79">
    <property type="entry name" value="PHOTOSYSTEM I IRON-SULFUR CENTER"/>
    <property type="match status" value="1"/>
</dbReference>
<keyword evidence="2" id="KW-0479">Metal-binding</keyword>
<evidence type="ECO:0000256" key="4">
    <source>
        <dbReference type="ARBA" id="ARBA00023014"/>
    </source>
</evidence>
<accession>A0A133VJT2</accession>
<dbReference type="SUPFAM" id="SSF54862">
    <property type="entry name" value="4Fe-4S ferredoxins"/>
    <property type="match status" value="1"/>
</dbReference>
<name>A0A133VJT2_9EURY</name>
<proteinExistence type="predicted"/>
<dbReference type="InterPro" id="IPR050157">
    <property type="entry name" value="PSI_iron-sulfur_center"/>
</dbReference>
<dbReference type="PROSITE" id="PS00198">
    <property type="entry name" value="4FE4S_FER_1"/>
    <property type="match status" value="1"/>
</dbReference>
<dbReference type="PROSITE" id="PS51379">
    <property type="entry name" value="4FE4S_FER_2"/>
    <property type="match status" value="2"/>
</dbReference>
<evidence type="ECO:0000256" key="2">
    <source>
        <dbReference type="ARBA" id="ARBA00022723"/>
    </source>
</evidence>